<comment type="caution">
    <text evidence="10">The sequence shown here is derived from an EMBL/GenBank/DDBJ whole genome shotgun (WGS) entry which is preliminary data.</text>
</comment>
<keyword evidence="11" id="KW-1185">Reference proteome</keyword>
<dbReference type="PANTHER" id="PTHR33653:SF1">
    <property type="entry name" value="RIBONUCLEASE VAPC2"/>
    <property type="match status" value="1"/>
</dbReference>
<protein>
    <recommendedName>
        <fullName evidence="8">Ribonuclease VapC</fullName>
        <shortName evidence="8">RNase VapC</shortName>
        <ecNumber evidence="8">3.1.-.-</ecNumber>
    </recommendedName>
    <alternativeName>
        <fullName evidence="8">Toxin VapC</fullName>
    </alternativeName>
</protein>
<dbReference type="InterPro" id="IPR050556">
    <property type="entry name" value="Type_II_TA_system_RNase"/>
</dbReference>
<keyword evidence="5 8" id="KW-0378">Hydrolase</keyword>
<keyword evidence="3 8" id="KW-0540">Nuclease</keyword>
<feature type="binding site" evidence="8">
    <location>
        <position position="97"/>
    </location>
    <ligand>
        <name>Mg(2+)</name>
        <dbReference type="ChEBI" id="CHEBI:18420"/>
    </ligand>
</feature>
<feature type="binding site" evidence="8">
    <location>
        <position position="7"/>
    </location>
    <ligand>
        <name>Mg(2+)</name>
        <dbReference type="ChEBI" id="CHEBI:18420"/>
    </ligand>
</feature>
<dbReference type="OrthoDB" id="5185254at2"/>
<dbReference type="InterPro" id="IPR002716">
    <property type="entry name" value="PIN_dom"/>
</dbReference>
<keyword evidence="4 8" id="KW-0479">Metal-binding</keyword>
<comment type="function">
    <text evidence="8">Toxic component of a toxin-antitoxin (TA) system. An RNase.</text>
</comment>
<dbReference type="Gene3D" id="3.40.50.1010">
    <property type="entry name" value="5'-nuclease"/>
    <property type="match status" value="1"/>
</dbReference>
<evidence type="ECO:0000256" key="6">
    <source>
        <dbReference type="ARBA" id="ARBA00022842"/>
    </source>
</evidence>
<dbReference type="EMBL" id="AZSP01000234">
    <property type="protein sequence ID" value="PVE10119.1"/>
    <property type="molecule type" value="Genomic_DNA"/>
</dbReference>
<organism evidence="10 11">
    <name type="scientific">Streptomyces scopuliridis RB72</name>
    <dbReference type="NCBI Taxonomy" id="1440053"/>
    <lineage>
        <taxon>Bacteria</taxon>
        <taxon>Bacillati</taxon>
        <taxon>Actinomycetota</taxon>
        <taxon>Actinomycetes</taxon>
        <taxon>Kitasatosporales</taxon>
        <taxon>Streptomycetaceae</taxon>
        <taxon>Streptomyces</taxon>
    </lineage>
</organism>
<dbReference type="GO" id="GO:0016787">
    <property type="term" value="F:hydrolase activity"/>
    <property type="evidence" value="ECO:0007669"/>
    <property type="project" value="UniProtKB-KW"/>
</dbReference>
<accession>A0A2T7T4R5</accession>
<evidence type="ECO:0000256" key="1">
    <source>
        <dbReference type="ARBA" id="ARBA00001946"/>
    </source>
</evidence>
<dbReference type="AlphaFoldDB" id="A0A2T7T4R5"/>
<dbReference type="GO" id="GO:0090729">
    <property type="term" value="F:toxin activity"/>
    <property type="evidence" value="ECO:0007669"/>
    <property type="project" value="UniProtKB-KW"/>
</dbReference>
<dbReference type="STRING" id="1440053.GCA_000718095_02303"/>
<dbReference type="EC" id="3.1.-.-" evidence="8"/>
<reference evidence="10 11" key="1">
    <citation type="submission" date="2013-12" db="EMBL/GenBank/DDBJ databases">
        <title>Annotated genome of Streptomyces scopuliridis.</title>
        <authorList>
            <person name="Olson J.B."/>
        </authorList>
    </citation>
    <scope>NUCLEOTIDE SEQUENCE [LARGE SCALE GENOMIC DNA]</scope>
    <source>
        <strain evidence="10 11">RB72</strain>
    </source>
</reference>
<dbReference type="PANTHER" id="PTHR33653">
    <property type="entry name" value="RIBONUCLEASE VAPC2"/>
    <property type="match status" value="1"/>
</dbReference>
<dbReference type="HAMAP" id="MF_00265">
    <property type="entry name" value="VapC_Nob1"/>
    <property type="match status" value="1"/>
</dbReference>
<evidence type="ECO:0000313" key="11">
    <source>
        <dbReference type="Proteomes" id="UP000245992"/>
    </source>
</evidence>
<dbReference type="Pfam" id="PF01850">
    <property type="entry name" value="PIN"/>
    <property type="match status" value="1"/>
</dbReference>
<dbReference type="SUPFAM" id="SSF88723">
    <property type="entry name" value="PIN domain-like"/>
    <property type="match status" value="1"/>
</dbReference>
<dbReference type="InterPro" id="IPR029060">
    <property type="entry name" value="PIN-like_dom_sf"/>
</dbReference>
<dbReference type="GO" id="GO:0000287">
    <property type="term" value="F:magnesium ion binding"/>
    <property type="evidence" value="ECO:0007669"/>
    <property type="project" value="UniProtKB-UniRule"/>
</dbReference>
<proteinExistence type="inferred from homology"/>
<dbReference type="RefSeq" id="WP_030351430.1">
    <property type="nucleotide sequence ID" value="NZ_AZSP01000234.1"/>
</dbReference>
<evidence type="ECO:0000313" key="10">
    <source>
        <dbReference type="EMBL" id="PVE10119.1"/>
    </source>
</evidence>
<name>A0A2T7T4R5_9ACTN</name>
<keyword evidence="6 8" id="KW-0460">Magnesium</keyword>
<sequence>MIRYLADSTAVWRLQRDRKLNDLWGHELDEGAIGSCAPQRAEFRQSARSLDEYDQMTEMFKDLHPDVPVPKRAWDWIGTGEYRLAQRGQHQSLSVVDWLVCATAAHHGLVVIHDDNDFRAAAQILADVVERSVFAVPG</sequence>
<comment type="similarity">
    <text evidence="7 8">Belongs to the PINc/VapC protein family.</text>
</comment>
<evidence type="ECO:0000256" key="3">
    <source>
        <dbReference type="ARBA" id="ARBA00022722"/>
    </source>
</evidence>
<comment type="cofactor">
    <cofactor evidence="1 8">
        <name>Mg(2+)</name>
        <dbReference type="ChEBI" id="CHEBI:18420"/>
    </cofactor>
</comment>
<evidence type="ECO:0000259" key="9">
    <source>
        <dbReference type="Pfam" id="PF01850"/>
    </source>
</evidence>
<evidence type="ECO:0000256" key="5">
    <source>
        <dbReference type="ARBA" id="ARBA00022801"/>
    </source>
</evidence>
<dbReference type="GO" id="GO:0004540">
    <property type="term" value="F:RNA nuclease activity"/>
    <property type="evidence" value="ECO:0007669"/>
    <property type="project" value="InterPro"/>
</dbReference>
<gene>
    <name evidence="8" type="primary">vapC</name>
    <name evidence="10" type="ORF">Y717_01705</name>
</gene>
<evidence type="ECO:0000256" key="8">
    <source>
        <dbReference type="HAMAP-Rule" id="MF_00265"/>
    </source>
</evidence>
<keyword evidence="8" id="KW-0800">Toxin</keyword>
<evidence type="ECO:0000256" key="7">
    <source>
        <dbReference type="ARBA" id="ARBA00038093"/>
    </source>
</evidence>
<feature type="domain" description="PIN" evidence="9">
    <location>
        <begin position="14"/>
        <end position="122"/>
    </location>
</feature>
<keyword evidence="2 8" id="KW-1277">Toxin-antitoxin system</keyword>
<dbReference type="Proteomes" id="UP000245992">
    <property type="component" value="Unassembled WGS sequence"/>
</dbReference>
<evidence type="ECO:0000256" key="2">
    <source>
        <dbReference type="ARBA" id="ARBA00022649"/>
    </source>
</evidence>
<dbReference type="InterPro" id="IPR022907">
    <property type="entry name" value="VapC_family"/>
</dbReference>
<evidence type="ECO:0000256" key="4">
    <source>
        <dbReference type="ARBA" id="ARBA00022723"/>
    </source>
</evidence>